<dbReference type="SUPFAM" id="SSF81383">
    <property type="entry name" value="F-box domain"/>
    <property type="match status" value="1"/>
</dbReference>
<dbReference type="InterPro" id="IPR055411">
    <property type="entry name" value="LRR_FXL15/At3g58940/PEG3-like"/>
</dbReference>
<dbReference type="CDD" id="cd22160">
    <property type="entry name" value="F-box_AtFBL13-like"/>
    <property type="match status" value="1"/>
</dbReference>
<evidence type="ECO:0000313" key="3">
    <source>
        <dbReference type="Proteomes" id="UP001237642"/>
    </source>
</evidence>
<dbReference type="PANTHER" id="PTHR31639:SF285">
    <property type="entry name" value="OS01G0730200 PROTEIN"/>
    <property type="match status" value="1"/>
</dbReference>
<organism evidence="2 3">
    <name type="scientific">Heracleum sosnowskyi</name>
    <dbReference type="NCBI Taxonomy" id="360622"/>
    <lineage>
        <taxon>Eukaryota</taxon>
        <taxon>Viridiplantae</taxon>
        <taxon>Streptophyta</taxon>
        <taxon>Embryophyta</taxon>
        <taxon>Tracheophyta</taxon>
        <taxon>Spermatophyta</taxon>
        <taxon>Magnoliopsida</taxon>
        <taxon>eudicotyledons</taxon>
        <taxon>Gunneridae</taxon>
        <taxon>Pentapetalae</taxon>
        <taxon>asterids</taxon>
        <taxon>campanulids</taxon>
        <taxon>Apiales</taxon>
        <taxon>Apiaceae</taxon>
        <taxon>Apioideae</taxon>
        <taxon>apioid superclade</taxon>
        <taxon>Tordylieae</taxon>
        <taxon>Tordyliinae</taxon>
        <taxon>Heracleum</taxon>
    </lineage>
</organism>
<sequence length="446" mass="50920">MAESSTRKVGPVKKDRISVLPRDLLETILCFLPIRDAVRTSILSRSWRLCWTTIPNLVFDGDNILDENLYNFSECHGSELKTVKFVGVINKVLLLHNGSILSFSLSFPSYGVDEIIHDYIDQWIPLFSRKGIKELTLEGSFRGEVKEHNLSFLDLTHLRLAYQWLPYASAFRGMTCLRIIELIHIDTSDQNILDCPVLEKLTLIFCEGLLPINFRAPNLRCLHQIYRNMTLEYSVAGLENLTEFSYSLLIDPKVQTETSNVVKVFGSSYKLEKISIALSFIKYLAAGGSPNRFSKPLPYLKTLSISNINLSCLSEVSCLFCLIRSAPNLCKLHISAGHFALKENLRDNWEEDFEDCTVDHLEIVTLCFYKGHKAEVELVKFLLAHSPLLKTMFIHRDSLIGYDVACQLLEEMLEFPRASSRAQIRHLKIPLDADDFGPWVSQFDLF</sequence>
<feature type="domain" description="FBD" evidence="1">
    <location>
        <begin position="355"/>
        <end position="427"/>
    </location>
</feature>
<dbReference type="Pfam" id="PF00646">
    <property type="entry name" value="F-box"/>
    <property type="match status" value="1"/>
</dbReference>
<protein>
    <submittedName>
        <fullName evidence="2">FBD domain-containing protein</fullName>
    </submittedName>
</protein>
<dbReference type="PANTHER" id="PTHR31639">
    <property type="entry name" value="F-BOX PROTEIN-LIKE"/>
    <property type="match status" value="1"/>
</dbReference>
<evidence type="ECO:0000313" key="2">
    <source>
        <dbReference type="EMBL" id="KAK1355628.1"/>
    </source>
</evidence>
<dbReference type="InterPro" id="IPR001810">
    <property type="entry name" value="F-box_dom"/>
</dbReference>
<comment type="caution">
    <text evidence="2">The sequence shown here is derived from an EMBL/GenBank/DDBJ whole genome shotgun (WGS) entry which is preliminary data.</text>
</comment>
<evidence type="ECO:0000259" key="1">
    <source>
        <dbReference type="SMART" id="SM00579"/>
    </source>
</evidence>
<keyword evidence="3" id="KW-1185">Reference proteome</keyword>
<dbReference type="Proteomes" id="UP001237642">
    <property type="component" value="Unassembled WGS sequence"/>
</dbReference>
<dbReference type="EMBL" id="JAUIZM010000011">
    <property type="protein sequence ID" value="KAK1355628.1"/>
    <property type="molecule type" value="Genomic_DNA"/>
</dbReference>
<dbReference type="SUPFAM" id="SSF52058">
    <property type="entry name" value="L domain-like"/>
    <property type="match status" value="1"/>
</dbReference>
<reference evidence="2" key="1">
    <citation type="submission" date="2023-02" db="EMBL/GenBank/DDBJ databases">
        <title>Genome of toxic invasive species Heracleum sosnowskyi carries increased number of genes despite the absence of recent whole-genome duplications.</title>
        <authorList>
            <person name="Schelkunov M."/>
            <person name="Shtratnikova V."/>
            <person name="Makarenko M."/>
            <person name="Klepikova A."/>
            <person name="Omelchenko D."/>
            <person name="Novikova G."/>
            <person name="Obukhova E."/>
            <person name="Bogdanov V."/>
            <person name="Penin A."/>
            <person name="Logacheva M."/>
        </authorList>
    </citation>
    <scope>NUCLEOTIDE SEQUENCE</scope>
    <source>
        <strain evidence="2">Hsosn_3</strain>
        <tissue evidence="2">Leaf</tissue>
    </source>
</reference>
<name>A0AAD8GW22_9APIA</name>
<proteinExistence type="predicted"/>
<dbReference type="Gene3D" id="1.20.1280.50">
    <property type="match status" value="1"/>
</dbReference>
<dbReference type="InterPro" id="IPR032675">
    <property type="entry name" value="LRR_dom_sf"/>
</dbReference>
<gene>
    <name evidence="2" type="ORF">POM88_048884</name>
</gene>
<dbReference type="Pfam" id="PF08387">
    <property type="entry name" value="FBD"/>
    <property type="match status" value="1"/>
</dbReference>
<reference evidence="2" key="2">
    <citation type="submission" date="2023-05" db="EMBL/GenBank/DDBJ databases">
        <authorList>
            <person name="Schelkunov M.I."/>
        </authorList>
    </citation>
    <scope>NUCLEOTIDE SEQUENCE</scope>
    <source>
        <strain evidence="2">Hsosn_3</strain>
        <tissue evidence="2">Leaf</tissue>
    </source>
</reference>
<dbReference type="Gene3D" id="3.80.10.10">
    <property type="entry name" value="Ribonuclease Inhibitor"/>
    <property type="match status" value="1"/>
</dbReference>
<dbReference type="SMART" id="SM00579">
    <property type="entry name" value="FBD"/>
    <property type="match status" value="1"/>
</dbReference>
<dbReference type="InterPro" id="IPR006566">
    <property type="entry name" value="FBD"/>
</dbReference>
<dbReference type="AlphaFoldDB" id="A0AAD8GW22"/>
<dbReference type="Pfam" id="PF24758">
    <property type="entry name" value="LRR_At5g56370"/>
    <property type="match status" value="1"/>
</dbReference>
<accession>A0AAD8GW22</accession>
<dbReference type="InterPro" id="IPR053781">
    <property type="entry name" value="F-box_AtFBL13-like"/>
</dbReference>
<dbReference type="InterPro" id="IPR036047">
    <property type="entry name" value="F-box-like_dom_sf"/>
</dbReference>